<dbReference type="EMBL" id="KB706538">
    <property type="protein sequence ID" value="EMR67060.1"/>
    <property type="molecule type" value="Genomic_DNA"/>
</dbReference>
<evidence type="ECO:0000313" key="3">
    <source>
        <dbReference type="EMBL" id="EMR67060.1"/>
    </source>
</evidence>
<keyword evidence="2" id="KW-0472">Membrane</keyword>
<feature type="compositionally biased region" description="Low complexity" evidence="1">
    <location>
        <begin position="379"/>
        <end position="391"/>
    </location>
</feature>
<proteinExistence type="predicted"/>
<keyword evidence="4" id="KW-1185">Reference proteome</keyword>
<feature type="transmembrane region" description="Helical" evidence="2">
    <location>
        <begin position="252"/>
        <end position="273"/>
    </location>
</feature>
<feature type="region of interest" description="Disordered" evidence="1">
    <location>
        <begin position="1"/>
        <end position="82"/>
    </location>
</feature>
<evidence type="ECO:0000256" key="2">
    <source>
        <dbReference type="SAM" id="Phobius"/>
    </source>
</evidence>
<feature type="transmembrane region" description="Helical" evidence="2">
    <location>
        <begin position="192"/>
        <end position="214"/>
    </location>
</feature>
<feature type="compositionally biased region" description="Low complexity" evidence="1">
    <location>
        <begin position="51"/>
        <end position="76"/>
    </location>
</feature>
<dbReference type="OrthoDB" id="4730690at2759"/>
<feature type="transmembrane region" description="Helical" evidence="2">
    <location>
        <begin position="285"/>
        <end position="308"/>
    </location>
</feature>
<sequence length="391" mass="43822">MVDTPSSPPQEHGAEFQARSNPPDITIPEHRTYLPEPRPTVVEPTSHIPESSAYAPASASSPQWQQLQSQSQPRPSDATTLDNNNNIIINHISPTASSSTWSPVSITASHPLAPVIRLSPQVEEDIKAAVLEAVLAQQRQQANSKNKRKNNTHASNSGGGGGRKRKKSVRRAPDGRRESPQTTRNWLIAKKVLRWVSLTICAMMVVGETVLAIFDGAYADTALGICLGFLLGIWDTVRLVRLRLKRDIEPVSVFHLLAEGTFTVAIIVAVACIVDQVRRFWAREFLIRGWVFSAGMLVVEGIHITLFARACVDKYLHRDAIDFRRYHGWELPWYEDPQPTEIVVKYVHVCPRCETEFSPGYRDDEEKVKETRSRKSEQQQEPQTVPTVVIT</sequence>
<feature type="region of interest" description="Disordered" evidence="1">
    <location>
        <begin position="359"/>
        <end position="391"/>
    </location>
</feature>
<dbReference type="KEGG" id="ela:UCREL1_5952"/>
<keyword evidence="2" id="KW-0812">Transmembrane</keyword>
<dbReference type="AlphaFoldDB" id="M7TK20"/>
<organism evidence="3 4">
    <name type="scientific">Eutypa lata (strain UCR-EL1)</name>
    <name type="common">Grapevine dieback disease fungus</name>
    <name type="synonym">Eutypa armeniacae</name>
    <dbReference type="NCBI Taxonomy" id="1287681"/>
    <lineage>
        <taxon>Eukaryota</taxon>
        <taxon>Fungi</taxon>
        <taxon>Dikarya</taxon>
        <taxon>Ascomycota</taxon>
        <taxon>Pezizomycotina</taxon>
        <taxon>Sordariomycetes</taxon>
        <taxon>Xylariomycetidae</taxon>
        <taxon>Xylariales</taxon>
        <taxon>Diatrypaceae</taxon>
        <taxon>Eutypa</taxon>
    </lineage>
</organism>
<dbReference type="Proteomes" id="UP000012174">
    <property type="component" value="Unassembled WGS sequence"/>
</dbReference>
<keyword evidence="2" id="KW-1133">Transmembrane helix</keyword>
<reference evidence="4" key="1">
    <citation type="journal article" date="2013" name="Genome Announc.">
        <title>Draft genome sequence of the grapevine dieback fungus Eutypa lata UCR-EL1.</title>
        <authorList>
            <person name="Blanco-Ulate B."/>
            <person name="Rolshausen P.E."/>
            <person name="Cantu D."/>
        </authorList>
    </citation>
    <scope>NUCLEOTIDE SEQUENCE [LARGE SCALE GENOMIC DNA]</scope>
    <source>
        <strain evidence="4">UCR-EL1</strain>
    </source>
</reference>
<name>M7TK20_EUTLA</name>
<gene>
    <name evidence="3" type="ORF">UCREL1_5952</name>
</gene>
<feature type="compositionally biased region" description="Basic and acidic residues" evidence="1">
    <location>
        <begin position="359"/>
        <end position="378"/>
    </location>
</feature>
<evidence type="ECO:0000256" key="1">
    <source>
        <dbReference type="SAM" id="MobiDB-lite"/>
    </source>
</evidence>
<dbReference type="HOGENOM" id="CLU_706027_0_0_1"/>
<accession>M7TK20</accession>
<evidence type="ECO:0000313" key="4">
    <source>
        <dbReference type="Proteomes" id="UP000012174"/>
    </source>
</evidence>
<feature type="region of interest" description="Disordered" evidence="1">
    <location>
        <begin position="139"/>
        <end position="181"/>
    </location>
</feature>
<feature type="transmembrane region" description="Helical" evidence="2">
    <location>
        <begin position="220"/>
        <end position="240"/>
    </location>
</feature>
<protein>
    <submittedName>
        <fullName evidence="3">Uncharacterized protein</fullName>
    </submittedName>
</protein>